<organism evidence="3 4">
    <name type="scientific">Variovorax paradoxus</name>
    <dbReference type="NCBI Taxonomy" id="34073"/>
    <lineage>
        <taxon>Bacteria</taxon>
        <taxon>Pseudomonadati</taxon>
        <taxon>Pseudomonadota</taxon>
        <taxon>Betaproteobacteria</taxon>
        <taxon>Burkholderiales</taxon>
        <taxon>Comamonadaceae</taxon>
        <taxon>Variovorax</taxon>
    </lineage>
</organism>
<dbReference type="OrthoDB" id="5382609at2"/>
<keyword evidence="1" id="KW-0732">Signal</keyword>
<feature type="domain" description="Spore coat protein U/FanG" evidence="2">
    <location>
        <begin position="28"/>
        <end position="174"/>
    </location>
</feature>
<proteinExistence type="predicted"/>
<feature type="domain" description="Spore coat protein U/FanG" evidence="2">
    <location>
        <begin position="202"/>
        <end position="341"/>
    </location>
</feature>
<evidence type="ECO:0000259" key="2">
    <source>
        <dbReference type="Pfam" id="PF05229"/>
    </source>
</evidence>
<dbReference type="Proteomes" id="UP000425817">
    <property type="component" value="Chromosome"/>
</dbReference>
<dbReference type="RefSeq" id="WP_157611666.1">
    <property type="nucleotide sequence ID" value="NZ_CP046622.1"/>
</dbReference>
<dbReference type="InterPro" id="IPR053167">
    <property type="entry name" value="Spore_coat_component"/>
</dbReference>
<reference evidence="3 4" key="1">
    <citation type="submission" date="2019-12" db="EMBL/GenBank/DDBJ databases">
        <title>Hybrid Genome Assemblies of two High G+C Isolates from Undergraduate Microbiology Courses.</title>
        <authorList>
            <person name="Ne Ville C.J."/>
            <person name="Enright D."/>
            <person name="Hernandez I."/>
            <person name="Dodsworth J."/>
            <person name="Orwin P.M."/>
        </authorList>
    </citation>
    <scope>NUCLEOTIDE SEQUENCE [LARGE SCALE GENOMIC DNA]</scope>
    <source>
        <strain evidence="3 4">CSUSB</strain>
    </source>
</reference>
<sequence>MSLLTRSLQALGLPLLFALLWWLPAGPAQAAVSCNATMTNLVFGTVELVNGATAAPTTATLNYNCTNDSTTAIEQVRVCFNIGDGNEGLGNFNPRVMETTAGNQLRFQLYQATSGTVWGSNGNAQVPNPFSVTMSIPRRTTAGGLGRVTGSTTMRGELLPLQGAVPPGSYQDNFVGDHTSITLSRSTSAMPATCDTIQPGRFAFLVTATVAKSCLVTADPLNFGTINGLPGQADRDQTSTINVTCTTPTPYTVALTPSNGSTTGAGTMTPTGGVPGNAETVPYQLYRNAARNSVWGSVAGTGGNVAAGTGNGAAQALTLYGRVLGTNANVRPDNYRDVVTVSVTY</sequence>
<dbReference type="SMART" id="SM00972">
    <property type="entry name" value="SCPU"/>
    <property type="match status" value="2"/>
</dbReference>
<dbReference type="InterPro" id="IPR007893">
    <property type="entry name" value="Spore_coat_U/FanG"/>
</dbReference>
<dbReference type="PANTHER" id="PTHR37089">
    <property type="entry name" value="PROTEIN U-RELATED"/>
    <property type="match status" value="1"/>
</dbReference>
<accession>A0A6I6H512</accession>
<protein>
    <submittedName>
        <fullName evidence="3">Fimbrial major subunit CsuA/B family protein</fullName>
    </submittedName>
</protein>
<evidence type="ECO:0000256" key="1">
    <source>
        <dbReference type="SAM" id="SignalP"/>
    </source>
</evidence>
<name>A0A6I6H512_VARPD</name>
<dbReference type="PROSITE" id="PS51257">
    <property type="entry name" value="PROKAR_LIPOPROTEIN"/>
    <property type="match status" value="1"/>
</dbReference>
<evidence type="ECO:0000313" key="3">
    <source>
        <dbReference type="EMBL" id="QGW80459.1"/>
    </source>
</evidence>
<dbReference type="Pfam" id="PF05229">
    <property type="entry name" value="SCPU"/>
    <property type="match status" value="2"/>
</dbReference>
<dbReference type="AlphaFoldDB" id="A0A6I6H512"/>
<dbReference type="EMBL" id="CP046622">
    <property type="protein sequence ID" value="QGW80459.1"/>
    <property type="molecule type" value="Genomic_DNA"/>
</dbReference>
<evidence type="ECO:0000313" key="4">
    <source>
        <dbReference type="Proteomes" id="UP000425817"/>
    </source>
</evidence>
<feature type="signal peptide" evidence="1">
    <location>
        <begin position="1"/>
        <end position="30"/>
    </location>
</feature>
<feature type="chain" id="PRO_5026186221" evidence="1">
    <location>
        <begin position="31"/>
        <end position="345"/>
    </location>
</feature>
<dbReference type="PANTHER" id="PTHR37089:SF4">
    <property type="entry name" value="EXPORTED PROTEIN"/>
    <property type="match status" value="1"/>
</dbReference>
<gene>
    <name evidence="3" type="ORF">GOQ09_02110</name>
</gene>